<dbReference type="EMBL" id="QXGH01000045">
    <property type="protein sequence ID" value="RHW23496.1"/>
    <property type="molecule type" value="Genomic_DNA"/>
</dbReference>
<dbReference type="InterPro" id="IPR029063">
    <property type="entry name" value="SAM-dependent_MTases_sf"/>
</dbReference>
<dbReference type="InterPro" id="IPR001296">
    <property type="entry name" value="Glyco_trans_1"/>
</dbReference>
<feature type="domain" description="Glycosyltransferase subfamily 4-like N-terminal" evidence="5">
    <location>
        <begin position="29"/>
        <end position="190"/>
    </location>
</feature>
<dbReference type="RefSeq" id="WP_118928809.1">
    <property type="nucleotide sequence ID" value="NZ_QXGH01000045.1"/>
</dbReference>
<evidence type="ECO:0000313" key="7">
    <source>
        <dbReference type="Proteomes" id="UP000283644"/>
    </source>
</evidence>
<keyword evidence="1" id="KW-0328">Glycosyltransferase</keyword>
<gene>
    <name evidence="6" type="ORF">D0Z08_29210</name>
</gene>
<evidence type="ECO:0000313" key="6">
    <source>
        <dbReference type="EMBL" id="RHW23496.1"/>
    </source>
</evidence>
<dbReference type="GO" id="GO:0016757">
    <property type="term" value="F:glycosyltransferase activity"/>
    <property type="evidence" value="ECO:0007669"/>
    <property type="project" value="UniProtKB-KW"/>
</dbReference>
<reference evidence="6 7" key="1">
    <citation type="submission" date="2018-09" db="EMBL/GenBank/DDBJ databases">
        <title>Genome sequencing of Nocardioides immobilis CCTCC AB 2017083 for comparison to Nocardioides silvaticus.</title>
        <authorList>
            <person name="Li C."/>
            <person name="Wang G."/>
        </authorList>
    </citation>
    <scope>NUCLEOTIDE SEQUENCE [LARGE SCALE GENOMIC DNA]</scope>
    <source>
        <strain evidence="6 7">CCTCC AB 2017083</strain>
    </source>
</reference>
<keyword evidence="2 6" id="KW-0808">Transferase</keyword>
<sequence length="651" mass="70782">MSSPSREGEPASTARSALLLLNSVADTSGGSLRAAVNIAEAMAGGGVDVTFSAPVVRGGEHRTIDLMDQRVSRRMFLASPPVARFGGSLRQLVWLSRKVRDFDEVQVHSLFSLSAVYAVVLCPLWRVPVLLWPHGSLDPSDLRKHELLKRLIGPLVTRRILDRCAALLFTATRESRIAVTYGSATPHEVIALPVAPLRVEGASPAFWRKRHGIPPEAPVVLFLGRIDPKKRLPLLIETLSLLECRDAHLAVVGDGPDSERALAVETARRCGVTDRVHWTGWLEGEDRVEAFAAAAVFALLSEYENFGLSAIEALSAGCPTVISDGVFLAEDLVRAGAAVAVPRDAHLAAKAIDELLNSPEQAAALGERARELVAREFEPAAVAAALRDTSERSMVTATKKPTRDDVIARLYPEVVAGGYIRQDGFIDFYIRVQSLLTPDSVVLDFGAGRGGWNDPDTPSVFREVRDLRSKAARVVGVDVDPVVLDNTSLDEAHQIDPAGRIPFDDETFDLVLADYVFEHVDRGDAPSVAAELGRLLKPGGWLCARTPNKLGLIAIAARIVPNRLHVSTLRHLQPGRPAEDVFPTRYAMNTKRDLRRLFPAPEWTLVTYGHPGIQQYAGASALMWRIAAGVDRLTPPPMAPTLMVFARKNLG</sequence>
<dbReference type="PANTHER" id="PTHR12526:SF510">
    <property type="entry name" value="D-INOSITOL 3-PHOSPHATE GLYCOSYLTRANSFERASE"/>
    <property type="match status" value="1"/>
</dbReference>
<protein>
    <submittedName>
        <fullName evidence="6">Glycosyltransferase</fullName>
    </submittedName>
</protein>
<dbReference type="SUPFAM" id="SSF53756">
    <property type="entry name" value="UDP-Glycosyltransferase/glycogen phosphorylase"/>
    <property type="match status" value="1"/>
</dbReference>
<dbReference type="Gene3D" id="3.40.50.2000">
    <property type="entry name" value="Glycogen Phosphorylase B"/>
    <property type="match status" value="2"/>
</dbReference>
<dbReference type="GO" id="GO:0008757">
    <property type="term" value="F:S-adenosylmethionine-dependent methyltransferase activity"/>
    <property type="evidence" value="ECO:0007669"/>
    <property type="project" value="InterPro"/>
</dbReference>
<dbReference type="SUPFAM" id="SSF53335">
    <property type="entry name" value="S-adenosyl-L-methionine-dependent methyltransferases"/>
    <property type="match status" value="1"/>
</dbReference>
<dbReference type="AlphaFoldDB" id="A0A417XT46"/>
<evidence type="ECO:0000259" key="3">
    <source>
        <dbReference type="Pfam" id="PF00534"/>
    </source>
</evidence>
<feature type="domain" description="Methyltransferase type 11" evidence="4">
    <location>
        <begin position="464"/>
        <end position="543"/>
    </location>
</feature>
<dbReference type="Pfam" id="PF08241">
    <property type="entry name" value="Methyltransf_11"/>
    <property type="match status" value="1"/>
</dbReference>
<dbReference type="Proteomes" id="UP000283644">
    <property type="component" value="Unassembled WGS sequence"/>
</dbReference>
<organism evidence="6 7">
    <name type="scientific">Nocardioides immobilis</name>
    <dbReference type="NCBI Taxonomy" id="2049295"/>
    <lineage>
        <taxon>Bacteria</taxon>
        <taxon>Bacillati</taxon>
        <taxon>Actinomycetota</taxon>
        <taxon>Actinomycetes</taxon>
        <taxon>Propionibacteriales</taxon>
        <taxon>Nocardioidaceae</taxon>
        <taxon>Nocardioides</taxon>
    </lineage>
</organism>
<comment type="caution">
    <text evidence="6">The sequence shown here is derived from an EMBL/GenBank/DDBJ whole genome shotgun (WGS) entry which is preliminary data.</text>
</comment>
<name>A0A417XT46_9ACTN</name>
<dbReference type="Pfam" id="PF00534">
    <property type="entry name" value="Glycos_transf_1"/>
    <property type="match status" value="1"/>
</dbReference>
<proteinExistence type="predicted"/>
<dbReference type="PANTHER" id="PTHR12526">
    <property type="entry name" value="GLYCOSYLTRANSFERASE"/>
    <property type="match status" value="1"/>
</dbReference>
<accession>A0A417XT46</accession>
<evidence type="ECO:0000259" key="5">
    <source>
        <dbReference type="Pfam" id="PF13439"/>
    </source>
</evidence>
<dbReference type="Gene3D" id="3.40.50.150">
    <property type="entry name" value="Vaccinia Virus protein VP39"/>
    <property type="match status" value="1"/>
</dbReference>
<evidence type="ECO:0000256" key="1">
    <source>
        <dbReference type="ARBA" id="ARBA00022676"/>
    </source>
</evidence>
<dbReference type="InterPro" id="IPR013216">
    <property type="entry name" value="Methyltransf_11"/>
</dbReference>
<dbReference type="InterPro" id="IPR028098">
    <property type="entry name" value="Glyco_trans_4-like_N"/>
</dbReference>
<evidence type="ECO:0000259" key="4">
    <source>
        <dbReference type="Pfam" id="PF08241"/>
    </source>
</evidence>
<dbReference type="Pfam" id="PF13439">
    <property type="entry name" value="Glyco_transf_4"/>
    <property type="match status" value="1"/>
</dbReference>
<feature type="domain" description="Glycosyl transferase family 1" evidence="3">
    <location>
        <begin position="206"/>
        <end position="371"/>
    </location>
</feature>
<dbReference type="OrthoDB" id="9760689at2"/>
<evidence type="ECO:0000256" key="2">
    <source>
        <dbReference type="ARBA" id="ARBA00022679"/>
    </source>
</evidence>
<keyword evidence="7" id="KW-1185">Reference proteome</keyword>